<dbReference type="InterPro" id="IPR003790">
    <property type="entry name" value="GHL10"/>
</dbReference>
<organism evidence="3 4">
    <name type="scientific">Prochlorococcus marinus (strain MIT 9303)</name>
    <dbReference type="NCBI Taxonomy" id="59922"/>
    <lineage>
        <taxon>Bacteria</taxon>
        <taxon>Bacillati</taxon>
        <taxon>Cyanobacteriota</taxon>
        <taxon>Cyanophyceae</taxon>
        <taxon>Synechococcales</taxon>
        <taxon>Prochlorococcaceae</taxon>
        <taxon>Prochlorococcus</taxon>
    </lineage>
</organism>
<evidence type="ECO:0000259" key="2">
    <source>
        <dbReference type="Pfam" id="PF02638"/>
    </source>
</evidence>
<dbReference type="InterPro" id="IPR052177">
    <property type="entry name" value="Divisome_Glycosyl_Hydrolase"/>
</dbReference>
<dbReference type="RefSeq" id="WP_011825653.1">
    <property type="nucleotide sequence ID" value="NC_008820.1"/>
</dbReference>
<protein>
    <submittedName>
        <fullName evidence="3">DUF187</fullName>
    </submittedName>
</protein>
<dbReference type="Proteomes" id="UP000002274">
    <property type="component" value="Chromosome"/>
</dbReference>
<sequence>MPRNMPCPDNTIPALSFCWRYPYLRVLVVVLLMISQPCAISAQASTPPSVAQSGLRHLSDHLPIVGVWMTNSPSPLYYSRNLMHKAVKDLYRAGFTALYLNVWSRGSTFHRSNYAPVEGPLQKAGLALDPICTLRREGHARGMKVVPWFEYGLMEPDDAEVVKLHPDWVLARADGNPVVKMHGNHKRVWLNPAHPEVRARFIGVVIEVMKRCKMDGVQLDDHFAWPVQLGYDPYTVALYQQETGSLPPRDYSDRFWMQWRRRKLTGLLRELRQALEKEKLPVNISLAPGPFRFAYNNWLQDWELWTVGKLIDELVVQNYAYSLKGFAKDLDQPALRKAPQWGLPVHIGVLAGFGKRTTPMPVLVEKVRLAAERGHGVIYFYWEGLWGQHAGIEGGIQRLRQFKQLHEKKN</sequence>
<feature type="domain" description="Glycosyl hydrolase-like 10" evidence="2">
    <location>
        <begin position="64"/>
        <end position="366"/>
    </location>
</feature>
<evidence type="ECO:0000313" key="4">
    <source>
        <dbReference type="Proteomes" id="UP000002274"/>
    </source>
</evidence>
<proteinExistence type="predicted"/>
<dbReference type="Gene3D" id="3.20.20.80">
    <property type="entry name" value="Glycosidases"/>
    <property type="match status" value="1"/>
</dbReference>
<dbReference type="PANTHER" id="PTHR43405:SF1">
    <property type="entry name" value="GLYCOSYL HYDROLASE DIGH"/>
    <property type="match status" value="1"/>
</dbReference>
<dbReference type="KEGG" id="pmf:P9303_09991"/>
<dbReference type="SUPFAM" id="SSF51445">
    <property type="entry name" value="(Trans)glycosidases"/>
    <property type="match status" value="1"/>
</dbReference>
<reference evidence="3 4" key="1">
    <citation type="journal article" date="2007" name="PLoS Genet.">
        <title>Patterns and implications of gene gain and loss in the evolution of Prochlorococcus.</title>
        <authorList>
            <person name="Kettler G.C."/>
            <person name="Martiny A.C."/>
            <person name="Huang K."/>
            <person name="Zucker J."/>
            <person name="Coleman M.L."/>
            <person name="Rodrigue S."/>
            <person name="Chen F."/>
            <person name="Lapidus A."/>
            <person name="Ferriera S."/>
            <person name="Johnson J."/>
            <person name="Steglich C."/>
            <person name="Church G.M."/>
            <person name="Richardson P."/>
            <person name="Chisholm S.W."/>
        </authorList>
    </citation>
    <scope>NUCLEOTIDE SEQUENCE [LARGE SCALE GENOMIC DNA]</scope>
    <source>
        <strain evidence="3 4">MIT 9303</strain>
    </source>
</reference>
<dbReference type="PANTHER" id="PTHR43405">
    <property type="entry name" value="GLYCOSYL HYDROLASE DIGH"/>
    <property type="match status" value="1"/>
</dbReference>
<dbReference type="AlphaFoldDB" id="A2C8D8"/>
<dbReference type="BioCyc" id="PMAR59922:G1G80-903-MONOMER"/>
<accession>A2C8D8</accession>
<evidence type="ECO:0000313" key="3">
    <source>
        <dbReference type="EMBL" id="ABM77748.1"/>
    </source>
</evidence>
<dbReference type="HOGENOM" id="CLU_029517_1_1_3"/>
<name>A2C8D8_PROM3</name>
<dbReference type="Pfam" id="PF02638">
    <property type="entry name" value="GHL10"/>
    <property type="match status" value="1"/>
</dbReference>
<dbReference type="EMBL" id="CP000554">
    <property type="protein sequence ID" value="ABM77748.1"/>
    <property type="molecule type" value="Genomic_DNA"/>
</dbReference>
<gene>
    <name evidence="3" type="ordered locus">P9303_09991</name>
</gene>
<dbReference type="InterPro" id="IPR017853">
    <property type="entry name" value="GH"/>
</dbReference>
<keyword evidence="1" id="KW-0732">Signal</keyword>
<evidence type="ECO:0000256" key="1">
    <source>
        <dbReference type="ARBA" id="ARBA00022729"/>
    </source>
</evidence>
<dbReference type="STRING" id="59922.P9303_09991"/>